<keyword evidence="2" id="KW-1185">Reference proteome</keyword>
<name>A0ABR9LIN3_9PSEU</name>
<sequence>MTYRSCAEDSLAVHIPAVGRAVTEESAPAPDRSPAGALGALRLPPMYSLDVLIAAVAEAVGRRVQVRAADLDGALPCGMAVATPDAYIIVYPRTSTVLHRTHIIAHELGHILLKHHDALPGSVKDMVREYAPVLAPHLSPELIIRLLGRTVYDTDHELQAEAFAGLVMDRIGHFADYWEHPRQDPAVNKLRVLFGTAG</sequence>
<dbReference type="EMBL" id="JADBEJ010000007">
    <property type="protein sequence ID" value="MBE1580544.1"/>
    <property type="molecule type" value="Genomic_DNA"/>
</dbReference>
<proteinExistence type="predicted"/>
<reference evidence="1 2" key="1">
    <citation type="submission" date="2020-10" db="EMBL/GenBank/DDBJ databases">
        <title>Sequencing the genomes of 1000 actinobacteria strains.</title>
        <authorList>
            <person name="Klenk H.-P."/>
        </authorList>
    </citation>
    <scope>NUCLEOTIDE SEQUENCE [LARGE SCALE GENOMIC DNA]</scope>
    <source>
        <strain evidence="1 2">DSM 46661</strain>
    </source>
</reference>
<evidence type="ECO:0000313" key="1">
    <source>
        <dbReference type="EMBL" id="MBE1580544.1"/>
    </source>
</evidence>
<comment type="caution">
    <text evidence="1">The sequence shown here is derived from an EMBL/GenBank/DDBJ whole genome shotgun (WGS) entry which is preliminary data.</text>
</comment>
<dbReference type="Gene3D" id="1.10.10.2910">
    <property type="match status" value="1"/>
</dbReference>
<evidence type="ECO:0008006" key="3">
    <source>
        <dbReference type="Google" id="ProtNLM"/>
    </source>
</evidence>
<evidence type="ECO:0000313" key="2">
    <source>
        <dbReference type="Proteomes" id="UP000656548"/>
    </source>
</evidence>
<dbReference type="Proteomes" id="UP000656548">
    <property type="component" value="Unassembled WGS sequence"/>
</dbReference>
<protein>
    <recommendedName>
        <fullName evidence="3">IrrE N-terminal-like domain-containing protein</fullName>
    </recommendedName>
</protein>
<organism evidence="1 2">
    <name type="scientific">Amycolatopsis roodepoortensis</name>
    <dbReference type="NCBI Taxonomy" id="700274"/>
    <lineage>
        <taxon>Bacteria</taxon>
        <taxon>Bacillati</taxon>
        <taxon>Actinomycetota</taxon>
        <taxon>Actinomycetes</taxon>
        <taxon>Pseudonocardiales</taxon>
        <taxon>Pseudonocardiaceae</taxon>
        <taxon>Amycolatopsis</taxon>
    </lineage>
</organism>
<gene>
    <name evidence="1" type="ORF">H4W30_007625</name>
</gene>
<accession>A0ABR9LIN3</accession>
<dbReference type="RefSeq" id="WP_192747102.1">
    <property type="nucleotide sequence ID" value="NZ_JADBEJ010000007.1"/>
</dbReference>